<organism evidence="2 3">
    <name type="scientific">Streptomyces coeruleofuscus</name>
    <dbReference type="NCBI Taxonomy" id="66879"/>
    <lineage>
        <taxon>Bacteria</taxon>
        <taxon>Bacillati</taxon>
        <taxon>Actinomycetota</taxon>
        <taxon>Actinomycetes</taxon>
        <taxon>Kitasatosporales</taxon>
        <taxon>Streptomycetaceae</taxon>
        <taxon>Streptomyces</taxon>
    </lineage>
</organism>
<feature type="transmembrane region" description="Helical" evidence="1">
    <location>
        <begin position="159"/>
        <end position="179"/>
    </location>
</feature>
<proteinExistence type="predicted"/>
<keyword evidence="1" id="KW-0812">Transmembrane</keyword>
<dbReference type="EMBL" id="BAAASE010000002">
    <property type="protein sequence ID" value="GAA2389567.1"/>
    <property type="molecule type" value="Genomic_DNA"/>
</dbReference>
<feature type="transmembrane region" description="Helical" evidence="1">
    <location>
        <begin position="135"/>
        <end position="153"/>
    </location>
</feature>
<feature type="transmembrane region" description="Helical" evidence="1">
    <location>
        <begin position="30"/>
        <end position="49"/>
    </location>
</feature>
<feature type="transmembrane region" description="Helical" evidence="1">
    <location>
        <begin position="55"/>
        <end position="78"/>
    </location>
</feature>
<evidence type="ECO:0000256" key="1">
    <source>
        <dbReference type="SAM" id="Phobius"/>
    </source>
</evidence>
<name>A0ABN3HXN0_9ACTN</name>
<evidence type="ECO:0000313" key="3">
    <source>
        <dbReference type="Proteomes" id="UP001499986"/>
    </source>
</evidence>
<evidence type="ECO:0008006" key="4">
    <source>
        <dbReference type="Google" id="ProtNLM"/>
    </source>
</evidence>
<sequence>MAFPGPVPVVFGTVTLRATEGGNVRMSVRIWVVVGASVAFSAWTAAAVLSRAPALVVSLPLAGTSWLLVVLDCGYLLGRQWAHRRRRRVSRSRREAWTPAPDIRRPIDYPNILPRPAGDTPVDQQGRFRATGIRLAVLPALAVTCLTVQTVFLEHGGDLGLGFVLAECLLLVSMVWTVWTSQEPSQPWVTSRIRAELFRREMFLLLAAVGPYLGRTDQEAGQVRDARLSLLAAAGPAELSTFTRLSDRASDGTERHWQDAVWLRGDDGVPATDAETTEPMRTYLDYRIKRQSLFFELAAGTCERTEGKLGRAAKAAVLAAVAVAVAYAVLLHSGRTGDGPSTTSAVIALLAAGLPPLCNMALAVQNLFASQRLAASYRETRQELLGHEHTLRRLLVEPAGAERTVLFRSLVVRVESTLTEELRRWRIIVAKTEFDAGL</sequence>
<protein>
    <recommendedName>
        <fullName evidence="4">DUF4231 domain-containing protein</fullName>
    </recommendedName>
</protein>
<gene>
    <name evidence="2" type="ORF">GCM10010255_17510</name>
</gene>
<keyword evidence="3" id="KW-1185">Reference proteome</keyword>
<keyword evidence="1" id="KW-1133">Transmembrane helix</keyword>
<keyword evidence="1" id="KW-0472">Membrane</keyword>
<accession>A0ABN3HXN0</accession>
<feature type="transmembrane region" description="Helical" evidence="1">
    <location>
        <begin position="315"/>
        <end position="333"/>
    </location>
</feature>
<dbReference type="Proteomes" id="UP001499986">
    <property type="component" value="Unassembled WGS sequence"/>
</dbReference>
<feature type="transmembrane region" description="Helical" evidence="1">
    <location>
        <begin position="345"/>
        <end position="368"/>
    </location>
</feature>
<comment type="caution">
    <text evidence="2">The sequence shown here is derived from an EMBL/GenBank/DDBJ whole genome shotgun (WGS) entry which is preliminary data.</text>
</comment>
<evidence type="ECO:0000313" key="2">
    <source>
        <dbReference type="EMBL" id="GAA2389567.1"/>
    </source>
</evidence>
<reference evidence="2 3" key="1">
    <citation type="journal article" date="2019" name="Int. J. Syst. Evol. Microbiol.">
        <title>The Global Catalogue of Microorganisms (GCM) 10K type strain sequencing project: providing services to taxonomists for standard genome sequencing and annotation.</title>
        <authorList>
            <consortium name="The Broad Institute Genomics Platform"/>
            <consortium name="The Broad Institute Genome Sequencing Center for Infectious Disease"/>
            <person name="Wu L."/>
            <person name="Ma J."/>
        </authorList>
    </citation>
    <scope>NUCLEOTIDE SEQUENCE [LARGE SCALE GENOMIC DNA]</scope>
    <source>
        <strain evidence="2 3">JCM 4358</strain>
    </source>
</reference>